<evidence type="ECO:0000313" key="3">
    <source>
        <dbReference type="Proteomes" id="UP000266841"/>
    </source>
</evidence>
<evidence type="ECO:0000256" key="1">
    <source>
        <dbReference type="SAM" id="MobiDB-lite"/>
    </source>
</evidence>
<protein>
    <submittedName>
        <fullName evidence="2">Uncharacterized protein</fullName>
    </submittedName>
</protein>
<feature type="region of interest" description="Disordered" evidence="1">
    <location>
        <begin position="69"/>
        <end position="234"/>
    </location>
</feature>
<feature type="region of interest" description="Disordered" evidence="1">
    <location>
        <begin position="22"/>
        <end position="55"/>
    </location>
</feature>
<proteinExistence type="predicted"/>
<sequence length="234" mass="23380">MEVEYPPSPALPAAAFPNVVVGNGSVSSGSASTLSVPPPAMRGSPNSGGERAGAAAIALEYPPSPDALFAPMSFPDVGLDSPDEGDPWSDGRSADSYSMSAGSTSAAEAAMELASRPREEPDSPTPHLMASLHGSLNASLHTSLDDSLHGSAASGPPRPAQGGGAAARRSAVITALLAARSASRSVSTSPSSDDGSAGTGRDPTNPLRARPRPQKVAEGHDRPAPGGDAGRTRL</sequence>
<name>K0R9H5_THAOC</name>
<keyword evidence="3" id="KW-1185">Reference proteome</keyword>
<feature type="compositionally biased region" description="Polar residues" evidence="1">
    <location>
        <begin position="95"/>
        <end position="106"/>
    </location>
</feature>
<dbReference type="EMBL" id="AGNL01044469">
    <property type="protein sequence ID" value="EJK49745.1"/>
    <property type="molecule type" value="Genomic_DNA"/>
</dbReference>
<comment type="caution">
    <text evidence="2">The sequence shown here is derived from an EMBL/GenBank/DDBJ whole genome shotgun (WGS) entry which is preliminary data.</text>
</comment>
<evidence type="ECO:0000313" key="2">
    <source>
        <dbReference type="EMBL" id="EJK49745.1"/>
    </source>
</evidence>
<feature type="non-terminal residue" evidence="2">
    <location>
        <position position="234"/>
    </location>
</feature>
<accession>K0R9H5</accession>
<gene>
    <name evidence="2" type="ORF">THAOC_31345</name>
</gene>
<organism evidence="2 3">
    <name type="scientific">Thalassiosira oceanica</name>
    <name type="common">Marine diatom</name>
    <dbReference type="NCBI Taxonomy" id="159749"/>
    <lineage>
        <taxon>Eukaryota</taxon>
        <taxon>Sar</taxon>
        <taxon>Stramenopiles</taxon>
        <taxon>Ochrophyta</taxon>
        <taxon>Bacillariophyta</taxon>
        <taxon>Coscinodiscophyceae</taxon>
        <taxon>Thalassiosirophycidae</taxon>
        <taxon>Thalassiosirales</taxon>
        <taxon>Thalassiosiraceae</taxon>
        <taxon>Thalassiosira</taxon>
    </lineage>
</organism>
<feature type="compositionally biased region" description="Low complexity" evidence="1">
    <location>
        <begin position="166"/>
        <end position="196"/>
    </location>
</feature>
<dbReference type="Proteomes" id="UP000266841">
    <property type="component" value="Unassembled WGS sequence"/>
</dbReference>
<dbReference type="AlphaFoldDB" id="K0R9H5"/>
<reference evidence="2 3" key="1">
    <citation type="journal article" date="2012" name="Genome Biol.">
        <title>Genome and low-iron response of an oceanic diatom adapted to chronic iron limitation.</title>
        <authorList>
            <person name="Lommer M."/>
            <person name="Specht M."/>
            <person name="Roy A.S."/>
            <person name="Kraemer L."/>
            <person name="Andreson R."/>
            <person name="Gutowska M.A."/>
            <person name="Wolf J."/>
            <person name="Bergner S.V."/>
            <person name="Schilhabel M.B."/>
            <person name="Klostermeier U.C."/>
            <person name="Beiko R.G."/>
            <person name="Rosenstiel P."/>
            <person name="Hippler M."/>
            <person name="Laroche J."/>
        </authorList>
    </citation>
    <scope>NUCLEOTIDE SEQUENCE [LARGE SCALE GENOMIC DNA]</scope>
    <source>
        <strain evidence="2 3">CCMP1005</strain>
    </source>
</reference>